<keyword evidence="1 3" id="KW-0963">Cytoplasm</keyword>
<evidence type="ECO:0000256" key="4">
    <source>
        <dbReference type="SAM" id="Coils"/>
    </source>
</evidence>
<dbReference type="InterPro" id="IPR028989">
    <property type="entry name" value="RimP_N"/>
</dbReference>
<dbReference type="InterPro" id="IPR035956">
    <property type="entry name" value="RimP_N_sf"/>
</dbReference>
<keyword evidence="4" id="KW-0175">Coiled coil</keyword>
<feature type="coiled-coil region" evidence="4">
    <location>
        <begin position="54"/>
        <end position="81"/>
    </location>
</feature>
<dbReference type="PANTHER" id="PTHR33867:SF1">
    <property type="entry name" value="RIBOSOME MATURATION FACTOR RIMP"/>
    <property type="match status" value="1"/>
</dbReference>
<sequence length="210" mass="23051">MADPDLIRAKLNALIEPEAKALGFDLVRVRLFGGSGDLTLQVMAERPDTRQLTIDDCAELSRRISDRLDELEEQGKDVIEEEYRLEVSSPGIDRPLTRLADFADWAGHEARIVLAQPVEGRKQLTGILKAVDGDRITIDVRKHGDLTIGFADVGDAKLLLTDRLIAATRPLSIDGAEEEVFEDDSDDDVSVEDVSDENGALESAKDKGLN</sequence>
<dbReference type="Pfam" id="PF02576">
    <property type="entry name" value="RimP_N"/>
    <property type="match status" value="1"/>
</dbReference>
<dbReference type="GO" id="GO:0000028">
    <property type="term" value="P:ribosomal small subunit assembly"/>
    <property type="evidence" value="ECO:0007669"/>
    <property type="project" value="TreeGrafter"/>
</dbReference>
<organism evidence="8 9">
    <name type="scientific">Sphingomonas panacis</name>
    <dbReference type="NCBI Taxonomy" id="1560345"/>
    <lineage>
        <taxon>Bacteria</taxon>
        <taxon>Pseudomonadati</taxon>
        <taxon>Pseudomonadota</taxon>
        <taxon>Alphaproteobacteria</taxon>
        <taxon>Sphingomonadales</taxon>
        <taxon>Sphingomonadaceae</taxon>
        <taxon>Sphingomonas</taxon>
    </lineage>
</organism>
<evidence type="ECO:0000256" key="2">
    <source>
        <dbReference type="ARBA" id="ARBA00022517"/>
    </source>
</evidence>
<dbReference type="GO" id="GO:0005829">
    <property type="term" value="C:cytosol"/>
    <property type="evidence" value="ECO:0007669"/>
    <property type="project" value="TreeGrafter"/>
</dbReference>
<feature type="domain" description="Ribosome maturation factor RimP C-terminal" evidence="7">
    <location>
        <begin position="96"/>
        <end position="161"/>
    </location>
</feature>
<gene>
    <name evidence="3" type="primary">rimP</name>
    <name evidence="8" type="ORF">AWL63_02465</name>
</gene>
<feature type="region of interest" description="Disordered" evidence="5">
    <location>
        <begin position="176"/>
        <end position="210"/>
    </location>
</feature>
<dbReference type="OrthoDB" id="9805006at2"/>
<dbReference type="Pfam" id="PF17384">
    <property type="entry name" value="DUF150_C"/>
    <property type="match status" value="1"/>
</dbReference>
<keyword evidence="9" id="KW-1185">Reference proteome</keyword>
<dbReference type="GO" id="GO:0006412">
    <property type="term" value="P:translation"/>
    <property type="evidence" value="ECO:0007669"/>
    <property type="project" value="TreeGrafter"/>
</dbReference>
<dbReference type="NCBIfam" id="NF011229">
    <property type="entry name" value="PRK14636.1"/>
    <property type="match status" value="1"/>
</dbReference>
<evidence type="ECO:0000256" key="5">
    <source>
        <dbReference type="SAM" id="MobiDB-lite"/>
    </source>
</evidence>
<dbReference type="PANTHER" id="PTHR33867">
    <property type="entry name" value="RIBOSOME MATURATION FACTOR RIMP"/>
    <property type="match status" value="1"/>
</dbReference>
<comment type="subcellular location">
    <subcellularLocation>
        <location evidence="3">Cytoplasm</location>
    </subcellularLocation>
</comment>
<evidence type="ECO:0000256" key="1">
    <source>
        <dbReference type="ARBA" id="ARBA00022490"/>
    </source>
</evidence>
<feature type="domain" description="Ribosome maturation factor RimP N-terminal" evidence="6">
    <location>
        <begin position="14"/>
        <end position="93"/>
    </location>
</feature>
<evidence type="ECO:0000256" key="3">
    <source>
        <dbReference type="HAMAP-Rule" id="MF_01077"/>
    </source>
</evidence>
<name>A0A1B3Z6G1_9SPHN</name>
<dbReference type="Gene3D" id="3.30.300.70">
    <property type="entry name" value="RimP-like superfamily, N-terminal"/>
    <property type="match status" value="1"/>
</dbReference>
<dbReference type="RefSeq" id="WP_069203595.1">
    <property type="nucleotide sequence ID" value="NZ_CP014168.1"/>
</dbReference>
<dbReference type="SUPFAM" id="SSF74942">
    <property type="entry name" value="YhbC-like, C-terminal domain"/>
    <property type="match status" value="1"/>
</dbReference>
<dbReference type="STRING" id="1560345.AWL63_02465"/>
<protein>
    <recommendedName>
        <fullName evidence="3">Ribosome maturation factor RimP</fullName>
    </recommendedName>
</protein>
<dbReference type="InterPro" id="IPR036847">
    <property type="entry name" value="RimP_C_sf"/>
</dbReference>
<dbReference type="Proteomes" id="UP000094256">
    <property type="component" value="Chromosome"/>
</dbReference>
<dbReference type="EMBL" id="CP014168">
    <property type="protein sequence ID" value="AOH83011.1"/>
    <property type="molecule type" value="Genomic_DNA"/>
</dbReference>
<dbReference type="SUPFAM" id="SSF75420">
    <property type="entry name" value="YhbC-like, N-terminal domain"/>
    <property type="match status" value="1"/>
</dbReference>
<proteinExistence type="inferred from homology"/>
<dbReference type="InterPro" id="IPR028998">
    <property type="entry name" value="RimP_C"/>
</dbReference>
<keyword evidence="2 3" id="KW-0690">Ribosome biogenesis</keyword>
<dbReference type="Gene3D" id="2.30.30.180">
    <property type="entry name" value="Ribosome maturation factor RimP, C-terminal domain"/>
    <property type="match status" value="1"/>
</dbReference>
<feature type="compositionally biased region" description="Acidic residues" evidence="5">
    <location>
        <begin position="176"/>
        <end position="196"/>
    </location>
</feature>
<evidence type="ECO:0000313" key="9">
    <source>
        <dbReference type="Proteomes" id="UP000094256"/>
    </source>
</evidence>
<dbReference type="HAMAP" id="MF_01077">
    <property type="entry name" value="RimP"/>
    <property type="match status" value="1"/>
</dbReference>
<evidence type="ECO:0000259" key="6">
    <source>
        <dbReference type="Pfam" id="PF02576"/>
    </source>
</evidence>
<comment type="function">
    <text evidence="3">Required for maturation of 30S ribosomal subunits.</text>
</comment>
<accession>A0A1B3Z6G1</accession>
<evidence type="ECO:0000313" key="8">
    <source>
        <dbReference type="EMBL" id="AOH83011.1"/>
    </source>
</evidence>
<dbReference type="InterPro" id="IPR003728">
    <property type="entry name" value="Ribosome_maturation_RimP"/>
</dbReference>
<comment type="similarity">
    <text evidence="3">Belongs to the RimP family.</text>
</comment>
<reference evidence="8 9" key="1">
    <citation type="submission" date="2016-01" db="EMBL/GenBank/DDBJ databases">
        <title>Complete genome and mega plasmid sequence of Sphingomonas panacis DCY99 elicits systemic resistance in rice to Xanthomonas oryzae.</title>
        <authorList>
            <person name="Kim Y.J."/>
            <person name="Yang D.C."/>
            <person name="Sing P."/>
        </authorList>
    </citation>
    <scope>NUCLEOTIDE SEQUENCE [LARGE SCALE GENOMIC DNA]</scope>
    <source>
        <strain evidence="8 9">DCY99</strain>
    </source>
</reference>
<dbReference type="AlphaFoldDB" id="A0A1B3Z6G1"/>
<evidence type="ECO:0000259" key="7">
    <source>
        <dbReference type="Pfam" id="PF17384"/>
    </source>
</evidence>
<dbReference type="KEGG" id="span:AWL63_02465"/>
<dbReference type="CDD" id="cd01734">
    <property type="entry name" value="YlxS_C"/>
    <property type="match status" value="1"/>
</dbReference>